<proteinExistence type="predicted"/>
<dbReference type="EMBL" id="LSFI01000009">
    <property type="protein sequence ID" value="OAG28223.1"/>
    <property type="molecule type" value="Genomic_DNA"/>
</dbReference>
<dbReference type="STRING" id="1795632.TH606_02940"/>
<feature type="transmembrane region" description="Helical" evidence="1">
    <location>
        <begin position="24"/>
        <end position="43"/>
    </location>
</feature>
<keyword evidence="1" id="KW-0812">Transmembrane</keyword>
<gene>
    <name evidence="2" type="ORF">TH606_02940</name>
</gene>
<name>A0A177E8D9_9BACT</name>
<keyword evidence="3" id="KW-1185">Reference proteome</keyword>
<sequence>MSKFSSPFILYGALSPFGAFNPGYFLYGGAVLYGGLLVRRFGFEILSGRRKYMPGQAILLKKNSQDIASG</sequence>
<evidence type="ECO:0000313" key="3">
    <source>
        <dbReference type="Proteomes" id="UP000076964"/>
    </source>
</evidence>
<accession>A0A177E8D9</accession>
<dbReference type="Proteomes" id="UP000076964">
    <property type="component" value="Unassembled WGS sequence"/>
</dbReference>
<keyword evidence="1" id="KW-0472">Membrane</keyword>
<evidence type="ECO:0000313" key="2">
    <source>
        <dbReference type="EMBL" id="OAG28223.1"/>
    </source>
</evidence>
<comment type="caution">
    <text evidence="2">The sequence shown here is derived from an EMBL/GenBank/DDBJ whole genome shotgun (WGS) entry which is preliminary data.</text>
</comment>
<evidence type="ECO:0000256" key="1">
    <source>
        <dbReference type="SAM" id="Phobius"/>
    </source>
</evidence>
<organism evidence="2 3">
    <name type="scientific">Thermodesulfatator autotrophicus</name>
    <dbReference type="NCBI Taxonomy" id="1795632"/>
    <lineage>
        <taxon>Bacteria</taxon>
        <taxon>Pseudomonadati</taxon>
        <taxon>Thermodesulfobacteriota</taxon>
        <taxon>Thermodesulfobacteria</taxon>
        <taxon>Thermodesulfobacteriales</taxon>
        <taxon>Thermodesulfatatoraceae</taxon>
        <taxon>Thermodesulfatator</taxon>
    </lineage>
</organism>
<protein>
    <submittedName>
        <fullName evidence="2">Uncharacterized protein</fullName>
    </submittedName>
</protein>
<reference evidence="2 3" key="1">
    <citation type="submission" date="2016-02" db="EMBL/GenBank/DDBJ databases">
        <title>Draft genome sequence of Thermodesulfatator sp. S606.</title>
        <authorList>
            <person name="Lai Q."/>
            <person name="Cao J."/>
            <person name="Dupont S."/>
            <person name="Shao Z."/>
            <person name="Jebbar M."/>
            <person name="Alain K."/>
        </authorList>
    </citation>
    <scope>NUCLEOTIDE SEQUENCE [LARGE SCALE GENOMIC DNA]</scope>
    <source>
        <strain evidence="2 3">S606</strain>
    </source>
</reference>
<dbReference type="AlphaFoldDB" id="A0A177E8D9"/>
<keyword evidence="1" id="KW-1133">Transmembrane helix</keyword>